<dbReference type="Pfam" id="PF10545">
    <property type="entry name" value="MADF_DNA_bdg"/>
    <property type="match status" value="1"/>
</dbReference>
<dbReference type="PANTHER" id="PTHR12243">
    <property type="entry name" value="MADF DOMAIN TRANSCRIPTION FACTOR"/>
    <property type="match status" value="1"/>
</dbReference>
<keyword evidence="3" id="KW-1185">Reference proteome</keyword>
<comment type="caution">
    <text evidence="2">The sequence shown here is derived from an EMBL/GenBank/DDBJ whole genome shotgun (WGS) entry which is preliminary data.</text>
</comment>
<evidence type="ECO:0000256" key="1">
    <source>
        <dbReference type="PROSITE-ProRule" id="PRU00371"/>
    </source>
</evidence>
<accession>A0A6A4J5G0</accession>
<organism evidence="2 3">
    <name type="scientific">Apolygus lucorum</name>
    <name type="common">Small green plant bug</name>
    <name type="synonym">Lygocoris lucorum</name>
    <dbReference type="NCBI Taxonomy" id="248454"/>
    <lineage>
        <taxon>Eukaryota</taxon>
        <taxon>Metazoa</taxon>
        <taxon>Ecdysozoa</taxon>
        <taxon>Arthropoda</taxon>
        <taxon>Hexapoda</taxon>
        <taxon>Insecta</taxon>
        <taxon>Pterygota</taxon>
        <taxon>Neoptera</taxon>
        <taxon>Paraneoptera</taxon>
        <taxon>Hemiptera</taxon>
        <taxon>Heteroptera</taxon>
        <taxon>Panheteroptera</taxon>
        <taxon>Cimicomorpha</taxon>
        <taxon>Miridae</taxon>
        <taxon>Mirini</taxon>
        <taxon>Apolygus</taxon>
    </lineage>
</organism>
<dbReference type="PANTHER" id="PTHR12243:SF69">
    <property type="entry name" value="SI:CH73-59F11.3"/>
    <property type="match status" value="1"/>
</dbReference>
<protein>
    <recommendedName>
        <fullName evidence="4">MADF domain-containing protein</fullName>
    </recommendedName>
</protein>
<dbReference type="GO" id="GO:0005634">
    <property type="term" value="C:nucleus"/>
    <property type="evidence" value="ECO:0007669"/>
    <property type="project" value="UniProtKB-SubCell"/>
</dbReference>
<evidence type="ECO:0000313" key="3">
    <source>
        <dbReference type="Proteomes" id="UP000466442"/>
    </source>
</evidence>
<gene>
    <name evidence="2" type="ORF">GE061_001897</name>
</gene>
<dbReference type="SMART" id="SM00595">
    <property type="entry name" value="MADF"/>
    <property type="match status" value="1"/>
</dbReference>
<sequence length="236" mass="27161">MEINSESLIEKVAAQQPIWDNRLAIYSAREIVDDCWKTISRQMNRPEHKLRKKWKYLRDQFCVEFGKISAGKESQWAHYNSLCFLADVVKPRQLKQSAYFRDSADDDDNSTHNDVSRYQMMTRGEVQVADPLADDSVDPLRAADETRDSSGPSRKRSADGELKPEAVDNKDLLKKILEKADSELEDDDMLFFRSLLPYVSKIADHKKLRFRSKILQVVDEFAYAVDSSTTSDSTVK</sequence>
<dbReference type="InterPro" id="IPR039353">
    <property type="entry name" value="TF_Adf1"/>
</dbReference>
<dbReference type="Pfam" id="PF02944">
    <property type="entry name" value="BESS"/>
    <property type="match status" value="1"/>
</dbReference>
<reference evidence="2" key="1">
    <citation type="journal article" date="2021" name="Mol. Ecol. Resour.">
        <title>Apolygus lucorum genome provides insights into omnivorousness and mesophyll feeding.</title>
        <authorList>
            <person name="Liu Y."/>
            <person name="Liu H."/>
            <person name="Wang H."/>
            <person name="Huang T."/>
            <person name="Liu B."/>
            <person name="Yang B."/>
            <person name="Yin L."/>
            <person name="Li B."/>
            <person name="Zhang Y."/>
            <person name="Zhang S."/>
            <person name="Jiang F."/>
            <person name="Zhang X."/>
            <person name="Ren Y."/>
            <person name="Wang B."/>
            <person name="Wang S."/>
            <person name="Lu Y."/>
            <person name="Wu K."/>
            <person name="Fan W."/>
            <person name="Wang G."/>
        </authorList>
    </citation>
    <scope>NUCLEOTIDE SEQUENCE</scope>
    <source>
        <strain evidence="2">12Hb</strain>
    </source>
</reference>
<dbReference type="GO" id="GO:0003677">
    <property type="term" value="F:DNA binding"/>
    <property type="evidence" value="ECO:0007669"/>
    <property type="project" value="InterPro"/>
</dbReference>
<dbReference type="GO" id="GO:0006357">
    <property type="term" value="P:regulation of transcription by RNA polymerase II"/>
    <property type="evidence" value="ECO:0007669"/>
    <property type="project" value="TreeGrafter"/>
</dbReference>
<dbReference type="OrthoDB" id="6159213at2759"/>
<dbReference type="PROSITE" id="PS51031">
    <property type="entry name" value="BESS"/>
    <property type="match status" value="1"/>
</dbReference>
<proteinExistence type="predicted"/>
<dbReference type="EMBL" id="WIXP02000010">
    <property type="protein sequence ID" value="KAF6203565.1"/>
    <property type="molecule type" value="Genomic_DNA"/>
</dbReference>
<dbReference type="Proteomes" id="UP000466442">
    <property type="component" value="Unassembled WGS sequence"/>
</dbReference>
<dbReference type="InterPro" id="IPR006578">
    <property type="entry name" value="MADF-dom"/>
</dbReference>
<keyword evidence="1" id="KW-0539">Nucleus</keyword>
<comment type="subcellular location">
    <subcellularLocation>
        <location evidence="1">Nucleus</location>
    </subcellularLocation>
</comment>
<dbReference type="GO" id="GO:0005667">
    <property type="term" value="C:transcription regulator complex"/>
    <property type="evidence" value="ECO:0007669"/>
    <property type="project" value="TreeGrafter"/>
</dbReference>
<dbReference type="AlphaFoldDB" id="A0A6A4J5G0"/>
<name>A0A6A4J5G0_APOLU</name>
<dbReference type="InterPro" id="IPR004210">
    <property type="entry name" value="BESS_motif"/>
</dbReference>
<evidence type="ECO:0008006" key="4">
    <source>
        <dbReference type="Google" id="ProtNLM"/>
    </source>
</evidence>
<dbReference type="PROSITE" id="PS51029">
    <property type="entry name" value="MADF"/>
    <property type="match status" value="1"/>
</dbReference>
<evidence type="ECO:0000313" key="2">
    <source>
        <dbReference type="EMBL" id="KAF6203565.1"/>
    </source>
</evidence>